<name>L1JBS2_GUITC</name>
<keyword evidence="3" id="KW-1185">Reference proteome</keyword>
<protein>
    <submittedName>
        <fullName evidence="1 2">Uncharacterized protein</fullName>
    </submittedName>
</protein>
<dbReference type="KEGG" id="gtt:GUITHDRAFT_108442"/>
<dbReference type="Proteomes" id="UP000011087">
    <property type="component" value="Unassembled WGS sequence"/>
</dbReference>
<dbReference type="EMBL" id="JH992998">
    <property type="protein sequence ID" value="EKX45569.1"/>
    <property type="molecule type" value="Genomic_DNA"/>
</dbReference>
<evidence type="ECO:0000313" key="3">
    <source>
        <dbReference type="Proteomes" id="UP000011087"/>
    </source>
</evidence>
<dbReference type="GeneID" id="17302336"/>
<reference evidence="2" key="3">
    <citation type="submission" date="2016-03" db="UniProtKB">
        <authorList>
            <consortium name="EnsemblProtists"/>
        </authorList>
    </citation>
    <scope>IDENTIFICATION</scope>
</reference>
<dbReference type="EnsemblProtists" id="EKX45569">
    <property type="protein sequence ID" value="EKX45569"/>
    <property type="gene ID" value="GUITHDRAFT_108442"/>
</dbReference>
<evidence type="ECO:0000313" key="2">
    <source>
        <dbReference type="EnsemblProtists" id="EKX45569"/>
    </source>
</evidence>
<gene>
    <name evidence="1" type="ORF">GUITHDRAFT_108442</name>
</gene>
<reference evidence="1 3" key="1">
    <citation type="journal article" date="2012" name="Nature">
        <title>Algal genomes reveal evolutionary mosaicism and the fate of nucleomorphs.</title>
        <authorList>
            <consortium name="DOE Joint Genome Institute"/>
            <person name="Curtis B.A."/>
            <person name="Tanifuji G."/>
            <person name="Burki F."/>
            <person name="Gruber A."/>
            <person name="Irimia M."/>
            <person name="Maruyama S."/>
            <person name="Arias M.C."/>
            <person name="Ball S.G."/>
            <person name="Gile G.H."/>
            <person name="Hirakawa Y."/>
            <person name="Hopkins J.F."/>
            <person name="Kuo A."/>
            <person name="Rensing S.A."/>
            <person name="Schmutz J."/>
            <person name="Symeonidi A."/>
            <person name="Elias M."/>
            <person name="Eveleigh R.J."/>
            <person name="Herman E.K."/>
            <person name="Klute M.J."/>
            <person name="Nakayama T."/>
            <person name="Obornik M."/>
            <person name="Reyes-Prieto A."/>
            <person name="Armbrust E.V."/>
            <person name="Aves S.J."/>
            <person name="Beiko R.G."/>
            <person name="Coutinho P."/>
            <person name="Dacks J.B."/>
            <person name="Durnford D.G."/>
            <person name="Fast N.M."/>
            <person name="Green B.R."/>
            <person name="Grisdale C.J."/>
            <person name="Hempel F."/>
            <person name="Henrissat B."/>
            <person name="Hoppner M.P."/>
            <person name="Ishida K."/>
            <person name="Kim E."/>
            <person name="Koreny L."/>
            <person name="Kroth P.G."/>
            <person name="Liu Y."/>
            <person name="Malik S.B."/>
            <person name="Maier U.G."/>
            <person name="McRose D."/>
            <person name="Mock T."/>
            <person name="Neilson J.A."/>
            <person name="Onodera N.T."/>
            <person name="Poole A.M."/>
            <person name="Pritham E.J."/>
            <person name="Richards T.A."/>
            <person name="Rocap G."/>
            <person name="Roy S.W."/>
            <person name="Sarai C."/>
            <person name="Schaack S."/>
            <person name="Shirato S."/>
            <person name="Slamovits C.H."/>
            <person name="Spencer D.F."/>
            <person name="Suzuki S."/>
            <person name="Worden A.Z."/>
            <person name="Zauner S."/>
            <person name="Barry K."/>
            <person name="Bell C."/>
            <person name="Bharti A.K."/>
            <person name="Crow J.A."/>
            <person name="Grimwood J."/>
            <person name="Kramer R."/>
            <person name="Lindquist E."/>
            <person name="Lucas S."/>
            <person name="Salamov A."/>
            <person name="McFadden G.I."/>
            <person name="Lane C.E."/>
            <person name="Keeling P.J."/>
            <person name="Gray M.W."/>
            <person name="Grigoriev I.V."/>
            <person name="Archibald J.M."/>
        </authorList>
    </citation>
    <scope>NUCLEOTIDE SEQUENCE</scope>
    <source>
        <strain evidence="1 3">CCMP2712</strain>
    </source>
</reference>
<evidence type="ECO:0000313" key="1">
    <source>
        <dbReference type="EMBL" id="EKX45569.1"/>
    </source>
</evidence>
<accession>L1JBS2</accession>
<reference evidence="3" key="2">
    <citation type="submission" date="2012-11" db="EMBL/GenBank/DDBJ databases">
        <authorList>
            <person name="Kuo A."/>
            <person name="Curtis B.A."/>
            <person name="Tanifuji G."/>
            <person name="Burki F."/>
            <person name="Gruber A."/>
            <person name="Irimia M."/>
            <person name="Maruyama S."/>
            <person name="Arias M.C."/>
            <person name="Ball S.G."/>
            <person name="Gile G.H."/>
            <person name="Hirakawa Y."/>
            <person name="Hopkins J.F."/>
            <person name="Rensing S.A."/>
            <person name="Schmutz J."/>
            <person name="Symeonidi A."/>
            <person name="Elias M."/>
            <person name="Eveleigh R.J."/>
            <person name="Herman E.K."/>
            <person name="Klute M.J."/>
            <person name="Nakayama T."/>
            <person name="Obornik M."/>
            <person name="Reyes-Prieto A."/>
            <person name="Armbrust E.V."/>
            <person name="Aves S.J."/>
            <person name="Beiko R.G."/>
            <person name="Coutinho P."/>
            <person name="Dacks J.B."/>
            <person name="Durnford D.G."/>
            <person name="Fast N.M."/>
            <person name="Green B.R."/>
            <person name="Grisdale C."/>
            <person name="Hempe F."/>
            <person name="Henrissat B."/>
            <person name="Hoppner M.P."/>
            <person name="Ishida K.-I."/>
            <person name="Kim E."/>
            <person name="Koreny L."/>
            <person name="Kroth P.G."/>
            <person name="Liu Y."/>
            <person name="Malik S.-B."/>
            <person name="Maier U.G."/>
            <person name="McRose D."/>
            <person name="Mock T."/>
            <person name="Neilson J.A."/>
            <person name="Onodera N.T."/>
            <person name="Poole A.M."/>
            <person name="Pritham E.J."/>
            <person name="Richards T.A."/>
            <person name="Rocap G."/>
            <person name="Roy S.W."/>
            <person name="Sarai C."/>
            <person name="Schaack S."/>
            <person name="Shirato S."/>
            <person name="Slamovits C.H."/>
            <person name="Spencer D.F."/>
            <person name="Suzuki S."/>
            <person name="Worden A.Z."/>
            <person name="Zauner S."/>
            <person name="Barry K."/>
            <person name="Bell C."/>
            <person name="Bharti A.K."/>
            <person name="Crow J.A."/>
            <person name="Grimwood J."/>
            <person name="Kramer R."/>
            <person name="Lindquist E."/>
            <person name="Lucas S."/>
            <person name="Salamov A."/>
            <person name="McFadden G.I."/>
            <person name="Lane C.E."/>
            <person name="Keeling P.J."/>
            <person name="Gray M.W."/>
            <person name="Grigoriev I.V."/>
            <person name="Archibald J.M."/>
        </authorList>
    </citation>
    <scope>NUCLEOTIDE SEQUENCE</scope>
    <source>
        <strain evidence="3">CCMP2712</strain>
    </source>
</reference>
<dbReference type="AlphaFoldDB" id="L1JBS2"/>
<dbReference type="PaxDb" id="55529-EKX45569"/>
<proteinExistence type="predicted"/>
<dbReference type="HOGENOM" id="CLU_2268963_0_0_1"/>
<dbReference type="RefSeq" id="XP_005832549.1">
    <property type="nucleotide sequence ID" value="XM_005832492.1"/>
</dbReference>
<sequence length="103" mass="11786">MDWFRTALVEINKKKIKDCAFNEDVEQSTNCPLEPSEQSSSFLDIDKFMEGLLETIEPSLEALLCIPDNSLNTEKSVNDDQVQNLKRFDARDFSRCMSFGSNL</sequence>
<organism evidence="1">
    <name type="scientific">Guillardia theta (strain CCMP2712)</name>
    <name type="common">Cryptophyte</name>
    <dbReference type="NCBI Taxonomy" id="905079"/>
    <lineage>
        <taxon>Eukaryota</taxon>
        <taxon>Cryptophyceae</taxon>
        <taxon>Pyrenomonadales</taxon>
        <taxon>Geminigeraceae</taxon>
        <taxon>Guillardia</taxon>
    </lineage>
</organism>